<proteinExistence type="predicted"/>
<reference evidence="12" key="1">
    <citation type="submission" date="2011-07" db="EMBL/GenBank/DDBJ databases">
        <title>Divergent evolution of antigenic variation in African trypanosomes.</title>
        <authorList>
            <person name="Jackson A.P."/>
            <person name="Berry A."/>
            <person name="Allison H.C."/>
            <person name="Burton P."/>
            <person name="Anderson J."/>
            <person name="Aslett M."/>
            <person name="Brown R."/>
            <person name="Corton N."/>
            <person name="Harris D."/>
            <person name="Hauser H."/>
            <person name="Gamble J."/>
            <person name="Gilderthorp R."/>
            <person name="McQuillan J."/>
            <person name="Quail M.A."/>
            <person name="Sanders M."/>
            <person name="Van Tonder A."/>
            <person name="Ginger M.L."/>
            <person name="Donelson J.E."/>
            <person name="Field M.C."/>
            <person name="Barry J.D."/>
            <person name="Berriman M."/>
            <person name="Hertz-Fowler C."/>
        </authorList>
    </citation>
    <scope>NUCLEOTIDE SEQUENCE [LARGE SCALE GENOMIC DNA]</scope>
    <source>
        <strain evidence="12">IL3000</strain>
    </source>
</reference>
<feature type="signal peptide" evidence="9">
    <location>
        <begin position="1"/>
        <end position="21"/>
    </location>
</feature>
<keyword evidence="3" id="KW-1003">Cell membrane</keyword>
<dbReference type="VEuPathDB" id="TriTrypDB:TcIL3000_0_42810"/>
<keyword evidence="5 9" id="KW-0732">Signal</keyword>
<evidence type="ECO:0000256" key="5">
    <source>
        <dbReference type="ARBA" id="ARBA00022729"/>
    </source>
</evidence>
<keyword evidence="7" id="KW-0325">Glycoprotein</keyword>
<dbReference type="EMBL" id="CAEQ01001175">
    <property type="protein sequence ID" value="CCD13536.1"/>
    <property type="molecule type" value="Genomic_DNA"/>
</dbReference>
<dbReference type="Proteomes" id="UP000000702">
    <property type="component" value="Unassembled WGS sequence"/>
</dbReference>
<evidence type="ECO:0000313" key="12">
    <source>
        <dbReference type="Proteomes" id="UP000000702"/>
    </source>
</evidence>
<evidence type="ECO:0000256" key="3">
    <source>
        <dbReference type="ARBA" id="ARBA00022475"/>
    </source>
</evidence>
<keyword evidence="8" id="KW-0449">Lipoprotein</keyword>
<comment type="subcellular location">
    <subcellularLocation>
        <location evidence="2">Cell membrane</location>
        <topology evidence="2">Lipid-anchor</topology>
        <topology evidence="2">GPI-anchor</topology>
    </subcellularLocation>
</comment>
<evidence type="ECO:0000256" key="8">
    <source>
        <dbReference type="ARBA" id="ARBA00023288"/>
    </source>
</evidence>
<comment type="caution">
    <text evidence="11">The sequence shown here is derived from an EMBL/GenBank/DDBJ whole genome shotgun (WGS) entry which is preliminary data.</text>
</comment>
<feature type="chain" id="PRO_5003389973" evidence="9">
    <location>
        <begin position="22"/>
        <end position="431"/>
    </location>
</feature>
<keyword evidence="4" id="KW-0336">GPI-anchor</keyword>
<evidence type="ECO:0000256" key="7">
    <source>
        <dbReference type="ARBA" id="ARBA00023180"/>
    </source>
</evidence>
<keyword evidence="6" id="KW-0472">Membrane</keyword>
<dbReference type="InterPro" id="IPR025932">
    <property type="entry name" value="Trypano_VSG_B_N_dom"/>
</dbReference>
<reference evidence="11 12" key="2">
    <citation type="journal article" date="2012" name="Proc. Natl. Acad. Sci. U.S.A.">
        <title>Antigenic diversity is generated by distinct evolutionary mechanisms in African trypanosome species.</title>
        <authorList>
            <person name="Jackson A.P."/>
            <person name="Berry A."/>
            <person name="Aslett M."/>
            <person name="Allison H.C."/>
            <person name="Burton P."/>
            <person name="Vavrova-Anderson J."/>
            <person name="Brown R."/>
            <person name="Browne H."/>
            <person name="Corton N."/>
            <person name="Hauser H."/>
            <person name="Gamble J."/>
            <person name="Gilderthorp R."/>
            <person name="Marcello L."/>
            <person name="McQuillan J."/>
            <person name="Otto T.D."/>
            <person name="Quail M.A."/>
            <person name="Sanders M.J."/>
            <person name="van Tonder A."/>
            <person name="Ginger M.L."/>
            <person name="Field M.C."/>
            <person name="Barry J.D."/>
            <person name="Hertz-Fowler C."/>
            <person name="Berriman M."/>
        </authorList>
    </citation>
    <scope>NUCLEOTIDE SEQUENCE [LARGE SCALE GENOMIC DNA]</scope>
    <source>
        <strain evidence="11 12">IL3000</strain>
    </source>
</reference>
<feature type="domain" description="Trypanosome variant surface glycoprotein B-type N-terminal" evidence="10">
    <location>
        <begin position="90"/>
        <end position="364"/>
    </location>
</feature>
<evidence type="ECO:0000256" key="6">
    <source>
        <dbReference type="ARBA" id="ARBA00023136"/>
    </source>
</evidence>
<evidence type="ECO:0000313" key="11">
    <source>
        <dbReference type="EMBL" id="CCD13536.1"/>
    </source>
</evidence>
<protein>
    <submittedName>
        <fullName evidence="11">Variant surface glycoprotein</fullName>
    </submittedName>
</protein>
<dbReference type="AlphaFoldDB" id="F9W8K3"/>
<evidence type="ECO:0000256" key="2">
    <source>
        <dbReference type="ARBA" id="ARBA00004609"/>
    </source>
</evidence>
<dbReference type="GO" id="GO:0005886">
    <property type="term" value="C:plasma membrane"/>
    <property type="evidence" value="ECO:0007669"/>
    <property type="project" value="UniProtKB-SubCell"/>
</dbReference>
<evidence type="ECO:0000256" key="1">
    <source>
        <dbReference type="ARBA" id="ARBA00002523"/>
    </source>
</evidence>
<keyword evidence="12" id="KW-1185">Reference proteome</keyword>
<gene>
    <name evidence="11" type="ORF">TCIL3000_0_42810</name>
</gene>
<comment type="function">
    <text evidence="1">VSG forms a coat on the surface of the parasite. The trypanosome evades the immune response of the host by expressing a series of antigenically distinct VSGs from an estimated 1000 VSG genes.</text>
</comment>
<organism evidence="11 12">
    <name type="scientific">Trypanosoma congolense (strain IL3000)</name>
    <dbReference type="NCBI Taxonomy" id="1068625"/>
    <lineage>
        <taxon>Eukaryota</taxon>
        <taxon>Discoba</taxon>
        <taxon>Euglenozoa</taxon>
        <taxon>Kinetoplastea</taxon>
        <taxon>Metakinetoplastina</taxon>
        <taxon>Trypanosomatida</taxon>
        <taxon>Trypanosomatidae</taxon>
        <taxon>Trypanosoma</taxon>
        <taxon>Nannomonas</taxon>
    </lineage>
</organism>
<name>F9W8K3_TRYCI</name>
<sequence length="431" mass="47696">MARFVNAISIIVLSFLGVVSGQVEVAKDDNIEPFALLCRIYNVAKNPPINYVDLHEPVQIVQEIDVLNRSLLEEEGLNEKEVAGNNSEAQVKPTVTREAALTQLSLIQITQKAHTIWEEIKKIKVTETIEKAKTEFHKVIFGEDGNESNLCHATVNDMDNRSKACGPPGLTSKGESAGKNLVVDFFCLCAQRTENKEGVNHVCGFYVGRIDSHYGWGEQGPWGSSTMWASIKGGCGKHMHQHHKSTAEARHILEQFFMHLKTGGVYRKIQCDTPQSSCKNAMVEGSGWKEGMLGTFITVNNTTDVACGGNEGGKKGGNVTPGGVCVYYGQESGWQNIPWVKQFQTALETVDAANNKTASIQRSLQKQHMLLHRAEEIYETAKVIAEIQKPVVPTAFQNASGNLTAFNTTRTRSYSHIPRQYFALPWFLLIL</sequence>
<dbReference type="Pfam" id="PF13206">
    <property type="entry name" value="VSG_B"/>
    <property type="match status" value="1"/>
</dbReference>
<evidence type="ECO:0000259" key="10">
    <source>
        <dbReference type="Pfam" id="PF13206"/>
    </source>
</evidence>
<evidence type="ECO:0000256" key="4">
    <source>
        <dbReference type="ARBA" id="ARBA00022622"/>
    </source>
</evidence>
<dbReference type="GO" id="GO:0098552">
    <property type="term" value="C:side of membrane"/>
    <property type="evidence" value="ECO:0007669"/>
    <property type="project" value="UniProtKB-KW"/>
</dbReference>
<evidence type="ECO:0000256" key="9">
    <source>
        <dbReference type="SAM" id="SignalP"/>
    </source>
</evidence>
<dbReference type="OMA" id="CAQRTEN"/>
<accession>F9W8K3</accession>